<protein>
    <submittedName>
        <fullName evidence="2">Uncharacterized protein</fullName>
    </submittedName>
</protein>
<dbReference type="VEuPathDB" id="FungiDB:AB675_7240"/>
<comment type="caution">
    <text evidence="2">The sequence shown here is derived from an EMBL/GenBank/DDBJ whole genome shotgun (WGS) entry which is preliminary data.</text>
</comment>
<keyword evidence="3" id="KW-1185">Reference proteome</keyword>
<dbReference type="AlphaFoldDB" id="A0A0N1GXN3"/>
<accession>A0A0N1GXN3</accession>
<evidence type="ECO:0000313" key="3">
    <source>
        <dbReference type="Proteomes" id="UP000038010"/>
    </source>
</evidence>
<evidence type="ECO:0000256" key="1">
    <source>
        <dbReference type="SAM" id="MobiDB-lite"/>
    </source>
</evidence>
<name>A0A0N1GXN3_9EURO</name>
<feature type="compositionally biased region" description="Polar residues" evidence="1">
    <location>
        <begin position="34"/>
        <end position="45"/>
    </location>
</feature>
<gene>
    <name evidence="2" type="ORF">AB675_7240</name>
</gene>
<dbReference type="GeneID" id="28739474"/>
<evidence type="ECO:0000313" key="2">
    <source>
        <dbReference type="EMBL" id="KPI35070.1"/>
    </source>
</evidence>
<organism evidence="2 3">
    <name type="scientific">Cyphellophora attinorum</name>
    <dbReference type="NCBI Taxonomy" id="1664694"/>
    <lineage>
        <taxon>Eukaryota</taxon>
        <taxon>Fungi</taxon>
        <taxon>Dikarya</taxon>
        <taxon>Ascomycota</taxon>
        <taxon>Pezizomycotina</taxon>
        <taxon>Eurotiomycetes</taxon>
        <taxon>Chaetothyriomycetidae</taxon>
        <taxon>Chaetothyriales</taxon>
        <taxon>Cyphellophoraceae</taxon>
        <taxon>Cyphellophora</taxon>
    </lineage>
</organism>
<reference evidence="2 3" key="1">
    <citation type="submission" date="2015-06" db="EMBL/GenBank/DDBJ databases">
        <title>Draft genome of the ant-associated black yeast Phialophora attae CBS 131958.</title>
        <authorList>
            <person name="Moreno L.F."/>
            <person name="Stielow B.J."/>
            <person name="de Hoog S."/>
            <person name="Vicente V.A."/>
            <person name="Weiss V.A."/>
            <person name="de Vries M."/>
            <person name="Cruz L.M."/>
            <person name="Souza E.M."/>
        </authorList>
    </citation>
    <scope>NUCLEOTIDE SEQUENCE [LARGE SCALE GENOMIC DNA]</scope>
    <source>
        <strain evidence="2 3">CBS 131958</strain>
    </source>
</reference>
<feature type="region of interest" description="Disordered" evidence="1">
    <location>
        <begin position="34"/>
        <end position="53"/>
    </location>
</feature>
<sequence>MPRLFLVGKVGEVALSAVSSYLLPMHLTAPPSTPFNKITTSSQGRHAQVVMRT</sequence>
<dbReference type="EMBL" id="LFJN01000045">
    <property type="protein sequence ID" value="KPI35070.1"/>
    <property type="molecule type" value="Genomic_DNA"/>
</dbReference>
<dbReference type="RefSeq" id="XP_017995033.1">
    <property type="nucleotide sequence ID" value="XM_018147594.1"/>
</dbReference>
<proteinExistence type="predicted"/>
<dbReference type="Proteomes" id="UP000038010">
    <property type="component" value="Unassembled WGS sequence"/>
</dbReference>